<dbReference type="GO" id="GO:0017004">
    <property type="term" value="P:cytochrome complex assembly"/>
    <property type="evidence" value="ECO:0007669"/>
    <property type="project" value="UniProtKB-KW"/>
</dbReference>
<dbReference type="PROSITE" id="PS51352">
    <property type="entry name" value="THIOREDOXIN_2"/>
    <property type="match status" value="1"/>
</dbReference>
<dbReference type="SUPFAM" id="SSF52833">
    <property type="entry name" value="Thioredoxin-like"/>
    <property type="match status" value="1"/>
</dbReference>
<proteinExistence type="predicted"/>
<dbReference type="RefSeq" id="WP_126012349.1">
    <property type="nucleotide sequence ID" value="NZ_CP032509.1"/>
</dbReference>
<protein>
    <submittedName>
        <fullName evidence="5">TlpA family protein disulfide reductase</fullName>
    </submittedName>
</protein>
<dbReference type="Pfam" id="PF08534">
    <property type="entry name" value="Redoxin"/>
    <property type="match status" value="1"/>
</dbReference>
<dbReference type="Proteomes" id="UP000268192">
    <property type="component" value="Chromosome"/>
</dbReference>
<evidence type="ECO:0000256" key="2">
    <source>
        <dbReference type="ARBA" id="ARBA00022748"/>
    </source>
</evidence>
<keyword evidence="2" id="KW-0201">Cytochrome c-type biogenesis</keyword>
<evidence type="ECO:0000256" key="1">
    <source>
        <dbReference type="ARBA" id="ARBA00004196"/>
    </source>
</evidence>
<comment type="subcellular location">
    <subcellularLocation>
        <location evidence="1">Cell envelope</location>
    </subcellularLocation>
</comment>
<sequence length="228" mass="23428">MQSLSTAKLAIAAVVLGVLAGAGAVYVKGSPSGNDRTPPMNEVAAVSLQGTTEAASCAATDDRVAALTPVATGAVAAMAPTETPVSLASLGFNGPDGAPMTLGDFGGKTLLVNLWATWCAPCREEMPDLAELQETMGDDTFEVVTVNIDLGDEEKPRAFLQEIGVDNLALYRDASMGIFNDLKAQGLAFGLPVTLLIDENSCLLAAMNGPAAWASEDAIKLVETAKAI</sequence>
<dbReference type="PANTHER" id="PTHR42852:SF17">
    <property type="entry name" value="THIOREDOXIN-LIKE PROTEIN HI_1115"/>
    <property type="match status" value="1"/>
</dbReference>
<dbReference type="OrthoDB" id="9799347at2"/>
<accession>A0A3Q8XR86</accession>
<gene>
    <name evidence="5" type="ORF">D5400_20905</name>
</gene>
<dbReference type="Gene3D" id="3.40.30.10">
    <property type="entry name" value="Glutaredoxin"/>
    <property type="match status" value="1"/>
</dbReference>
<dbReference type="InterPro" id="IPR013740">
    <property type="entry name" value="Redoxin"/>
</dbReference>
<dbReference type="InterPro" id="IPR017937">
    <property type="entry name" value="Thioredoxin_CS"/>
</dbReference>
<dbReference type="NCBIfam" id="NF047696">
    <property type="entry name" value="ThlDiSintTplARhiz"/>
    <property type="match status" value="1"/>
</dbReference>
<dbReference type="InterPro" id="IPR050553">
    <property type="entry name" value="Thioredoxin_ResA/DsbE_sf"/>
</dbReference>
<evidence type="ECO:0000313" key="5">
    <source>
        <dbReference type="EMBL" id="AZN73417.1"/>
    </source>
</evidence>
<dbReference type="PANTHER" id="PTHR42852">
    <property type="entry name" value="THIOL:DISULFIDE INTERCHANGE PROTEIN DSBE"/>
    <property type="match status" value="1"/>
</dbReference>
<evidence type="ECO:0000313" key="6">
    <source>
        <dbReference type="Proteomes" id="UP000268192"/>
    </source>
</evidence>
<dbReference type="EMBL" id="CP032509">
    <property type="protein sequence ID" value="AZN73417.1"/>
    <property type="molecule type" value="Genomic_DNA"/>
</dbReference>
<evidence type="ECO:0000259" key="4">
    <source>
        <dbReference type="PROSITE" id="PS51352"/>
    </source>
</evidence>
<feature type="domain" description="Thioredoxin" evidence="4">
    <location>
        <begin position="79"/>
        <end position="227"/>
    </location>
</feature>
<dbReference type="AlphaFoldDB" id="A0A3Q8XR86"/>
<dbReference type="GO" id="GO:0030313">
    <property type="term" value="C:cell envelope"/>
    <property type="evidence" value="ECO:0007669"/>
    <property type="project" value="UniProtKB-SubCell"/>
</dbReference>
<dbReference type="PROSITE" id="PS00194">
    <property type="entry name" value="THIOREDOXIN_1"/>
    <property type="match status" value="1"/>
</dbReference>
<name>A0A3Q8XR86_9HYPH</name>
<dbReference type="InterPro" id="IPR013766">
    <property type="entry name" value="Thioredoxin_domain"/>
</dbReference>
<dbReference type="CDD" id="cd02966">
    <property type="entry name" value="TlpA_like_family"/>
    <property type="match status" value="1"/>
</dbReference>
<reference evidence="5 6" key="1">
    <citation type="submission" date="2018-09" db="EMBL/GenBank/DDBJ databases">
        <title>Marinorhizobium profundi gen. nov., sp. nov., isolated from a deep-sea sediment sample from the New Britain Trench and proposal of Marinorhizobiaceae fam. nov. in the order Rhizobiales of the class Alphaproteobacteria.</title>
        <authorList>
            <person name="Cao J."/>
        </authorList>
    </citation>
    <scope>NUCLEOTIDE SEQUENCE [LARGE SCALE GENOMIC DNA]</scope>
    <source>
        <strain evidence="5 6">WS11</strain>
    </source>
</reference>
<keyword evidence="3" id="KW-0676">Redox-active center</keyword>
<dbReference type="GO" id="GO:0015036">
    <property type="term" value="F:disulfide oxidoreductase activity"/>
    <property type="evidence" value="ECO:0007669"/>
    <property type="project" value="UniProtKB-ARBA"/>
</dbReference>
<organism evidence="5 6">
    <name type="scientific">Georhizobium profundi</name>
    <dbReference type="NCBI Taxonomy" id="2341112"/>
    <lineage>
        <taxon>Bacteria</taxon>
        <taxon>Pseudomonadati</taxon>
        <taxon>Pseudomonadota</taxon>
        <taxon>Alphaproteobacteria</taxon>
        <taxon>Hyphomicrobiales</taxon>
        <taxon>Rhizobiaceae</taxon>
        <taxon>Georhizobium</taxon>
    </lineage>
</organism>
<dbReference type="InterPro" id="IPR036249">
    <property type="entry name" value="Thioredoxin-like_sf"/>
</dbReference>
<keyword evidence="6" id="KW-1185">Reference proteome</keyword>
<dbReference type="KEGG" id="abaw:D5400_20905"/>
<evidence type="ECO:0000256" key="3">
    <source>
        <dbReference type="ARBA" id="ARBA00023284"/>
    </source>
</evidence>